<feature type="compositionally biased region" description="Basic and acidic residues" evidence="4">
    <location>
        <begin position="379"/>
        <end position="388"/>
    </location>
</feature>
<comment type="similarity">
    <text evidence="3">Belongs to the Tdpoz family.</text>
</comment>
<dbReference type="CDD" id="cd00121">
    <property type="entry name" value="MATH"/>
    <property type="match status" value="1"/>
</dbReference>
<dbReference type="GO" id="GO:0071472">
    <property type="term" value="P:cellular response to salt stress"/>
    <property type="evidence" value="ECO:0007669"/>
    <property type="project" value="UniProtKB-ARBA"/>
</dbReference>
<dbReference type="UniPathway" id="UPA00143"/>
<evidence type="ECO:0000256" key="2">
    <source>
        <dbReference type="ARBA" id="ARBA00004906"/>
    </source>
</evidence>
<dbReference type="SMART" id="SM00225">
    <property type="entry name" value="BTB"/>
    <property type="match status" value="1"/>
</dbReference>
<evidence type="ECO:0000256" key="1">
    <source>
        <dbReference type="ARBA" id="ARBA00002668"/>
    </source>
</evidence>
<dbReference type="InterPro" id="IPR000210">
    <property type="entry name" value="BTB/POZ_dom"/>
</dbReference>
<dbReference type="InterPro" id="IPR008974">
    <property type="entry name" value="TRAF-like"/>
</dbReference>
<evidence type="ECO:0000313" key="8">
    <source>
        <dbReference type="Proteomes" id="UP000011750"/>
    </source>
</evidence>
<evidence type="ECO:0000259" key="5">
    <source>
        <dbReference type="PROSITE" id="PS50097"/>
    </source>
</evidence>
<sequence length="415" mass="45891">MSGSNPDRASSPTSSRSVTKTVNGSHQFVIRGYRLAKGMGVGKHIASDNFSVGGYQWEIFFFPDGKNPEDNSAYVSVFIALASEGSEVRALFELSLVDQSGKGNHKVHSHFERTLDTGPYTLKYKGSMWGYKRFIRRTQLETSDFLKDDCLIINCTVGVVVSEVQRPQLHSVRVPDSEIGSHFGVLLDSMEGSDVTFDISGEKFQAHKLVLAARSPFFKSKILNELGANNTEVTINDLEPKVFKALLQFMYRDSLPEDVEPVTTLTFEFLTLPEIYETLVVKLLEAAEKYGMNRLRLLCEARICKGVSVKSVAKILALADRYKATELKSACLLFTAENLADAFNFTAVLETDAYKEMKDECLTLQSELLKAVAGYEEEGSHSSGEDKSQSVWAQLSDGGGGGGDISSRHVRQRTI</sequence>
<dbReference type="PANTHER" id="PTHR26379">
    <property type="entry name" value="BTB/POZ AND MATH DOMAIN-CONTAINING PROTEIN 1"/>
    <property type="match status" value="1"/>
</dbReference>
<evidence type="ECO:0000256" key="3">
    <source>
        <dbReference type="ARBA" id="ARBA00010846"/>
    </source>
</evidence>
<evidence type="ECO:0000313" key="7">
    <source>
        <dbReference type="EnsemblPlants" id="Bra020142.1-P"/>
    </source>
</evidence>
<dbReference type="SUPFAM" id="SSF49599">
    <property type="entry name" value="TRAF domain-like"/>
    <property type="match status" value="1"/>
</dbReference>
<dbReference type="HOGENOM" id="CLU_004253_2_0_1"/>
<dbReference type="Gene3D" id="1.25.40.420">
    <property type="match status" value="1"/>
</dbReference>
<reference evidence="7 8" key="1">
    <citation type="journal article" date="2011" name="Nat. Genet.">
        <title>The genome of the mesopolyploid crop species Brassica rapa.</title>
        <authorList>
            <consortium name="Brassica rapa Genome Sequencing Project Consortium"/>
            <person name="Wang X."/>
            <person name="Wang H."/>
            <person name="Wang J."/>
            <person name="Sun R."/>
            <person name="Wu J."/>
            <person name="Liu S."/>
            <person name="Bai Y."/>
            <person name="Mun J.H."/>
            <person name="Bancroft I."/>
            <person name="Cheng F."/>
            <person name="Huang S."/>
            <person name="Li X."/>
            <person name="Hua W."/>
            <person name="Wang J."/>
            <person name="Wang X."/>
            <person name="Freeling M."/>
            <person name="Pires J.C."/>
            <person name="Paterson A.H."/>
            <person name="Chalhoub B."/>
            <person name="Wang B."/>
            <person name="Hayward A."/>
            <person name="Sharpe A.G."/>
            <person name="Park B.S."/>
            <person name="Weisshaar B."/>
            <person name="Liu B."/>
            <person name="Li B."/>
            <person name="Liu B."/>
            <person name="Tong C."/>
            <person name="Song C."/>
            <person name="Duran C."/>
            <person name="Peng C."/>
            <person name="Geng C."/>
            <person name="Koh C."/>
            <person name="Lin C."/>
            <person name="Edwards D."/>
            <person name="Mu D."/>
            <person name="Shen D."/>
            <person name="Soumpourou E."/>
            <person name="Li F."/>
            <person name="Fraser F."/>
            <person name="Conant G."/>
            <person name="Lassalle G."/>
            <person name="King G.J."/>
            <person name="Bonnema G."/>
            <person name="Tang H."/>
            <person name="Wang H."/>
            <person name="Belcram H."/>
            <person name="Zhou H."/>
            <person name="Hirakawa H."/>
            <person name="Abe H."/>
            <person name="Guo H."/>
            <person name="Wang H."/>
            <person name="Jin H."/>
            <person name="Parkin I.A."/>
            <person name="Batley J."/>
            <person name="Kim J.S."/>
            <person name="Just J."/>
            <person name="Li J."/>
            <person name="Xu J."/>
            <person name="Deng J."/>
            <person name="Kim J.A."/>
            <person name="Li J."/>
            <person name="Yu J."/>
            <person name="Meng J."/>
            <person name="Wang J."/>
            <person name="Min J."/>
            <person name="Poulain J."/>
            <person name="Wang J."/>
            <person name="Hatakeyama K."/>
            <person name="Wu K."/>
            <person name="Wang L."/>
            <person name="Fang L."/>
            <person name="Trick M."/>
            <person name="Links M.G."/>
            <person name="Zhao M."/>
            <person name="Jin M."/>
            <person name="Ramchiary N."/>
            <person name="Drou N."/>
            <person name="Berkman P.J."/>
            <person name="Cai Q."/>
            <person name="Huang Q."/>
            <person name="Li R."/>
            <person name="Tabata S."/>
            <person name="Cheng S."/>
            <person name="Zhang S."/>
            <person name="Zhang S."/>
            <person name="Huang S."/>
            <person name="Sato S."/>
            <person name="Sun S."/>
            <person name="Kwon S.J."/>
            <person name="Choi S.R."/>
            <person name="Lee T.H."/>
            <person name="Fan W."/>
            <person name="Zhao X."/>
            <person name="Tan X."/>
            <person name="Xu X."/>
            <person name="Wang Y."/>
            <person name="Qiu Y."/>
            <person name="Yin Y."/>
            <person name="Li Y."/>
            <person name="Du Y."/>
            <person name="Liao Y."/>
            <person name="Lim Y."/>
            <person name="Narusaka Y."/>
            <person name="Wang Y."/>
            <person name="Wang Z."/>
            <person name="Li Z."/>
            <person name="Wang Z."/>
            <person name="Xiong Z."/>
            <person name="Zhang Z."/>
        </authorList>
    </citation>
    <scope>NUCLEOTIDE SEQUENCE [LARGE SCALE GENOMIC DNA]</scope>
    <source>
        <strain evidence="7 8">cv. Chiifu-401-42</strain>
    </source>
</reference>
<dbReference type="Gene3D" id="2.60.210.10">
    <property type="entry name" value="Apoptosis, Tumor Necrosis Factor Receptor Associated Protein 2, Chain A"/>
    <property type="match status" value="1"/>
</dbReference>
<evidence type="ECO:0008006" key="9">
    <source>
        <dbReference type="Google" id="ProtNLM"/>
    </source>
</evidence>
<comment type="pathway">
    <text evidence="2">Protein modification; protein ubiquitination.</text>
</comment>
<dbReference type="Pfam" id="PF24570">
    <property type="entry name" value="BACK_BPM_SPOP"/>
    <property type="match status" value="1"/>
</dbReference>
<dbReference type="STRING" id="51351.M4DUE9"/>
<dbReference type="FunFam" id="3.30.710.10:FF:000136">
    <property type="entry name" value="BTB-POZ and math domain 1"/>
    <property type="match status" value="1"/>
</dbReference>
<dbReference type="InParanoid" id="M4DUE9"/>
<dbReference type="PANTHER" id="PTHR26379:SF392">
    <property type="entry name" value="BTB DOMAIN-CONTAINING PROTEIN"/>
    <property type="match status" value="1"/>
</dbReference>
<dbReference type="InterPro" id="IPR002083">
    <property type="entry name" value="MATH/TRAF_dom"/>
</dbReference>
<dbReference type="InterPro" id="IPR011333">
    <property type="entry name" value="SKP1/BTB/POZ_sf"/>
</dbReference>
<dbReference type="eggNOG" id="KOG1987">
    <property type="taxonomic scope" value="Eukaryota"/>
</dbReference>
<proteinExistence type="inferred from homology"/>
<dbReference type="InterPro" id="IPR045005">
    <property type="entry name" value="BPM1-6"/>
</dbReference>
<feature type="domain" description="MATH" evidence="6">
    <location>
        <begin position="23"/>
        <end position="157"/>
    </location>
</feature>
<dbReference type="PROSITE" id="PS50144">
    <property type="entry name" value="MATH"/>
    <property type="match status" value="1"/>
</dbReference>
<dbReference type="Gramene" id="Bra020142.1">
    <property type="protein sequence ID" value="Bra020142.1-P"/>
    <property type="gene ID" value="Bra020142"/>
</dbReference>
<reference evidence="7 8" key="2">
    <citation type="journal article" date="2018" name="Hortic Res">
        <title>Improved Brassica rapa reference genome by single-molecule sequencing and chromosome conformation capture technologies.</title>
        <authorList>
            <person name="Zhang L."/>
            <person name="Cai X."/>
            <person name="Wu J."/>
            <person name="Liu M."/>
            <person name="Grob S."/>
            <person name="Cheng F."/>
            <person name="Liang J."/>
            <person name="Cai C."/>
            <person name="Liu Z."/>
            <person name="Liu B."/>
            <person name="Wang F."/>
            <person name="Li S."/>
            <person name="Liu F."/>
            <person name="Li X."/>
            <person name="Cheng L."/>
            <person name="Yang W."/>
            <person name="Li M.H."/>
            <person name="Grossniklaus U."/>
            <person name="Zheng H."/>
            <person name="Wang X."/>
        </authorList>
    </citation>
    <scope>NUCLEOTIDE SEQUENCE [LARGE SCALE GENOMIC DNA]</scope>
    <source>
        <strain evidence="7 8">cv. Chiifu-401-42</strain>
    </source>
</reference>
<keyword evidence="8" id="KW-1185">Reference proteome</keyword>
<dbReference type="Proteomes" id="UP000011750">
    <property type="component" value="Chromosome A02"/>
</dbReference>
<dbReference type="Gene3D" id="3.30.710.10">
    <property type="entry name" value="Potassium Channel Kv1.1, Chain A"/>
    <property type="match status" value="1"/>
</dbReference>
<feature type="domain" description="BTB" evidence="5">
    <location>
        <begin position="193"/>
        <end position="259"/>
    </location>
</feature>
<evidence type="ECO:0000259" key="6">
    <source>
        <dbReference type="PROSITE" id="PS50144"/>
    </source>
</evidence>
<reference evidence="7" key="3">
    <citation type="submission" date="2023-03" db="UniProtKB">
        <authorList>
            <consortium name="EnsemblPlants"/>
        </authorList>
    </citation>
    <scope>IDENTIFICATION</scope>
    <source>
        <strain evidence="7">cv. Chiifu-401-42</strain>
    </source>
</reference>
<protein>
    <recommendedName>
        <fullName evidence="9">BTB domain-containing protein</fullName>
    </recommendedName>
</protein>
<organism evidence="7 8">
    <name type="scientific">Brassica campestris</name>
    <name type="common">Field mustard</name>
    <dbReference type="NCBI Taxonomy" id="3711"/>
    <lineage>
        <taxon>Eukaryota</taxon>
        <taxon>Viridiplantae</taxon>
        <taxon>Streptophyta</taxon>
        <taxon>Embryophyta</taxon>
        <taxon>Tracheophyta</taxon>
        <taxon>Spermatophyta</taxon>
        <taxon>Magnoliopsida</taxon>
        <taxon>eudicotyledons</taxon>
        <taxon>Gunneridae</taxon>
        <taxon>Pentapetalae</taxon>
        <taxon>rosids</taxon>
        <taxon>malvids</taxon>
        <taxon>Brassicales</taxon>
        <taxon>Brassicaceae</taxon>
        <taxon>Brassiceae</taxon>
        <taxon>Brassica</taxon>
    </lineage>
</organism>
<feature type="region of interest" description="Disordered" evidence="4">
    <location>
        <begin position="1"/>
        <end position="22"/>
    </location>
</feature>
<dbReference type="OMA" id="YKRFIRR"/>
<feature type="region of interest" description="Disordered" evidence="4">
    <location>
        <begin position="379"/>
        <end position="415"/>
    </location>
</feature>
<dbReference type="SMART" id="SM00061">
    <property type="entry name" value="MATH"/>
    <property type="match status" value="1"/>
</dbReference>
<dbReference type="PROSITE" id="PS50097">
    <property type="entry name" value="BTB"/>
    <property type="match status" value="1"/>
</dbReference>
<dbReference type="SUPFAM" id="SSF54695">
    <property type="entry name" value="POZ domain"/>
    <property type="match status" value="1"/>
</dbReference>
<dbReference type="AlphaFoldDB" id="M4DUE9"/>
<dbReference type="Pfam" id="PF00651">
    <property type="entry name" value="BTB"/>
    <property type="match status" value="1"/>
</dbReference>
<dbReference type="Pfam" id="PF22486">
    <property type="entry name" value="MATH_2"/>
    <property type="match status" value="1"/>
</dbReference>
<dbReference type="EnsemblPlants" id="Bra020142.1">
    <property type="protein sequence ID" value="Bra020142.1-P"/>
    <property type="gene ID" value="Bra020142"/>
</dbReference>
<evidence type="ECO:0000256" key="4">
    <source>
        <dbReference type="SAM" id="MobiDB-lite"/>
    </source>
</evidence>
<dbReference type="GO" id="GO:0016567">
    <property type="term" value="P:protein ubiquitination"/>
    <property type="evidence" value="ECO:0007669"/>
    <property type="project" value="UniProtKB-UniPathway"/>
</dbReference>
<comment type="function">
    <text evidence="1">May act as a substrate-specific adapter of an E3 ubiquitin-protein ligase complex (CUL3-RBX1-BTB) which mediates the ubiquitination and subsequent proteasomal degradation of target proteins.</text>
</comment>
<dbReference type="InterPro" id="IPR056423">
    <property type="entry name" value="BACK_BPM_SPOP"/>
</dbReference>
<dbReference type="CDD" id="cd18280">
    <property type="entry name" value="BTB_POZ_BPM_plant"/>
    <property type="match status" value="1"/>
</dbReference>
<name>M4DUE9_BRACM</name>
<accession>M4DUE9</accession>